<dbReference type="SUPFAM" id="SSF53062">
    <property type="entry name" value="PTS system fructose IIA component-like"/>
    <property type="match status" value="1"/>
</dbReference>
<dbReference type="GO" id="GO:0009401">
    <property type="term" value="P:phosphoenolpyruvate-dependent sugar phosphotransferase system"/>
    <property type="evidence" value="ECO:0007669"/>
    <property type="project" value="UniProtKB-KW"/>
</dbReference>
<dbReference type="InterPro" id="IPR051471">
    <property type="entry name" value="Bacterial_PTS_sugar_comp"/>
</dbReference>
<dbReference type="InterPro" id="IPR036662">
    <property type="entry name" value="PTS_EIIA_man-typ_sf"/>
</dbReference>
<gene>
    <name evidence="9" type="ORF">SDC9_81948</name>
</gene>
<evidence type="ECO:0000256" key="7">
    <source>
        <dbReference type="ARBA" id="ARBA00022777"/>
    </source>
</evidence>
<feature type="domain" description="PTS EIIA type-4" evidence="8">
    <location>
        <begin position="1"/>
        <end position="129"/>
    </location>
</feature>
<evidence type="ECO:0000256" key="2">
    <source>
        <dbReference type="ARBA" id="ARBA00022448"/>
    </source>
</evidence>
<dbReference type="GO" id="GO:0016301">
    <property type="term" value="F:kinase activity"/>
    <property type="evidence" value="ECO:0007669"/>
    <property type="project" value="UniProtKB-KW"/>
</dbReference>
<keyword evidence="3" id="KW-0963">Cytoplasm</keyword>
<evidence type="ECO:0000256" key="3">
    <source>
        <dbReference type="ARBA" id="ARBA00022490"/>
    </source>
</evidence>
<keyword evidence="7" id="KW-0418">Kinase</keyword>
<dbReference type="Gene3D" id="3.40.50.510">
    <property type="entry name" value="Phosphotransferase system, mannose-type IIA component"/>
    <property type="match status" value="1"/>
</dbReference>
<evidence type="ECO:0000256" key="1">
    <source>
        <dbReference type="ARBA" id="ARBA00004496"/>
    </source>
</evidence>
<keyword evidence="5" id="KW-0808">Transferase</keyword>
<dbReference type="GO" id="GO:0016020">
    <property type="term" value="C:membrane"/>
    <property type="evidence" value="ECO:0007669"/>
    <property type="project" value="InterPro"/>
</dbReference>
<accession>A0A644Z420</accession>
<dbReference type="PROSITE" id="PS51096">
    <property type="entry name" value="PTS_EIIA_TYPE_4"/>
    <property type="match status" value="1"/>
</dbReference>
<organism evidence="9">
    <name type="scientific">bioreactor metagenome</name>
    <dbReference type="NCBI Taxonomy" id="1076179"/>
    <lineage>
        <taxon>unclassified sequences</taxon>
        <taxon>metagenomes</taxon>
        <taxon>ecological metagenomes</taxon>
    </lineage>
</organism>
<evidence type="ECO:0000313" key="9">
    <source>
        <dbReference type="EMBL" id="MPM35357.1"/>
    </source>
</evidence>
<evidence type="ECO:0000256" key="5">
    <source>
        <dbReference type="ARBA" id="ARBA00022679"/>
    </source>
</evidence>
<dbReference type="InterPro" id="IPR033887">
    <property type="entry name" value="PTS_IIA_man"/>
</dbReference>
<dbReference type="Pfam" id="PF03610">
    <property type="entry name" value="EIIA-man"/>
    <property type="match status" value="1"/>
</dbReference>
<evidence type="ECO:0000259" key="8">
    <source>
        <dbReference type="PROSITE" id="PS51096"/>
    </source>
</evidence>
<evidence type="ECO:0000256" key="6">
    <source>
        <dbReference type="ARBA" id="ARBA00022683"/>
    </source>
</evidence>
<comment type="caution">
    <text evidence="9">The sequence shown here is derived from an EMBL/GenBank/DDBJ whole genome shotgun (WGS) entry which is preliminary data.</text>
</comment>
<sequence>MKGIVLLSHGPMAKGIFETTKWFMGVDIPQYGYLCLEPDDIIEDYDKKISSLIEDVDTGEGVVLFTDLFGGTPCNRCVQFMSNNLDIIAGMNLSIVLEQLGNRLSDSYDFEALVETGRSGIVHLNTMNVGKGDNFLD</sequence>
<keyword evidence="2" id="KW-0813">Transport</keyword>
<evidence type="ECO:0000256" key="4">
    <source>
        <dbReference type="ARBA" id="ARBA00022597"/>
    </source>
</evidence>
<dbReference type="PANTHER" id="PTHR33799">
    <property type="entry name" value="PTS PERMEASE-RELATED-RELATED"/>
    <property type="match status" value="1"/>
</dbReference>
<dbReference type="CDD" id="cd00006">
    <property type="entry name" value="PTS_IIA_man"/>
    <property type="match status" value="1"/>
</dbReference>
<dbReference type="AlphaFoldDB" id="A0A644Z420"/>
<dbReference type="GO" id="GO:0005737">
    <property type="term" value="C:cytoplasm"/>
    <property type="evidence" value="ECO:0007669"/>
    <property type="project" value="UniProtKB-SubCell"/>
</dbReference>
<comment type="subcellular location">
    <subcellularLocation>
        <location evidence="1">Cytoplasm</location>
    </subcellularLocation>
</comment>
<protein>
    <recommendedName>
        <fullName evidence="8">PTS EIIA type-4 domain-containing protein</fullName>
    </recommendedName>
</protein>
<name>A0A644Z420_9ZZZZ</name>
<proteinExistence type="predicted"/>
<dbReference type="EMBL" id="VSSQ01007261">
    <property type="protein sequence ID" value="MPM35357.1"/>
    <property type="molecule type" value="Genomic_DNA"/>
</dbReference>
<reference evidence="9" key="1">
    <citation type="submission" date="2019-08" db="EMBL/GenBank/DDBJ databases">
        <authorList>
            <person name="Kucharzyk K."/>
            <person name="Murdoch R.W."/>
            <person name="Higgins S."/>
            <person name="Loffler F."/>
        </authorList>
    </citation>
    <scope>NUCLEOTIDE SEQUENCE</scope>
</reference>
<keyword evidence="6" id="KW-0598">Phosphotransferase system</keyword>
<dbReference type="InterPro" id="IPR004701">
    <property type="entry name" value="PTS_EIIA_man-typ"/>
</dbReference>
<keyword evidence="4" id="KW-0762">Sugar transport</keyword>
<dbReference type="PANTHER" id="PTHR33799:SF1">
    <property type="entry name" value="PTS SYSTEM MANNOSE-SPECIFIC EIIAB COMPONENT-RELATED"/>
    <property type="match status" value="1"/>
</dbReference>